<sequence length="53" mass="5948">MATRDVIECPICHDVPSRDRNVEDHLVAVHTKQTLAKFVVAEIEAQTESDISE</sequence>
<proteinExistence type="predicted"/>
<dbReference type="STRING" id="1230460.C495_04037"/>
<evidence type="ECO:0000313" key="2">
    <source>
        <dbReference type="Proteomes" id="UP000011661"/>
    </source>
</evidence>
<name>L9WD64_9EURY</name>
<organism evidence="1 2">
    <name type="scientific">Natronorubrum sulfidifaciens JCM 14089</name>
    <dbReference type="NCBI Taxonomy" id="1230460"/>
    <lineage>
        <taxon>Archaea</taxon>
        <taxon>Methanobacteriati</taxon>
        <taxon>Methanobacteriota</taxon>
        <taxon>Stenosarchaea group</taxon>
        <taxon>Halobacteria</taxon>
        <taxon>Halobacteriales</taxon>
        <taxon>Natrialbaceae</taxon>
        <taxon>Natronorubrum</taxon>
    </lineage>
</organism>
<dbReference type="EMBL" id="AOHX01000026">
    <property type="protein sequence ID" value="ELY47399.1"/>
    <property type="molecule type" value="Genomic_DNA"/>
</dbReference>
<reference evidence="1 2" key="1">
    <citation type="journal article" date="2014" name="PLoS Genet.">
        <title>Phylogenetically driven sequencing of extremely halophilic archaea reveals strategies for static and dynamic osmo-response.</title>
        <authorList>
            <person name="Becker E.A."/>
            <person name="Seitzer P.M."/>
            <person name="Tritt A."/>
            <person name="Larsen D."/>
            <person name="Krusor M."/>
            <person name="Yao A.I."/>
            <person name="Wu D."/>
            <person name="Madern D."/>
            <person name="Eisen J.A."/>
            <person name="Darling A.E."/>
            <person name="Facciotti M.T."/>
        </authorList>
    </citation>
    <scope>NUCLEOTIDE SEQUENCE [LARGE SCALE GENOMIC DNA]</scope>
    <source>
        <strain evidence="1 2">JCM 14089</strain>
    </source>
</reference>
<evidence type="ECO:0000313" key="1">
    <source>
        <dbReference type="EMBL" id="ELY47399.1"/>
    </source>
</evidence>
<dbReference type="AlphaFoldDB" id="L9WD64"/>
<gene>
    <name evidence="1" type="ORF">C495_04037</name>
</gene>
<protein>
    <submittedName>
        <fullName evidence="1">Uncharacterized protein</fullName>
    </submittedName>
</protein>
<dbReference type="eggNOG" id="arCOG10764">
    <property type="taxonomic scope" value="Archaea"/>
</dbReference>
<dbReference type="OrthoDB" id="182160at2157"/>
<comment type="caution">
    <text evidence="1">The sequence shown here is derived from an EMBL/GenBank/DDBJ whole genome shotgun (WGS) entry which is preliminary data.</text>
</comment>
<dbReference type="RefSeq" id="WP_008160254.1">
    <property type="nucleotide sequence ID" value="NZ_AOHX01000026.1"/>
</dbReference>
<accession>L9WD64</accession>
<keyword evidence="2" id="KW-1185">Reference proteome</keyword>
<dbReference type="Proteomes" id="UP000011661">
    <property type="component" value="Unassembled WGS sequence"/>
</dbReference>
<dbReference type="PATRIC" id="fig|1230460.4.peg.812"/>